<evidence type="ECO:0000256" key="3">
    <source>
        <dbReference type="ARBA" id="ARBA00022989"/>
    </source>
</evidence>
<proteinExistence type="predicted"/>
<evidence type="ECO:0000256" key="1">
    <source>
        <dbReference type="ARBA" id="ARBA00004141"/>
    </source>
</evidence>
<sequence length="221" mass="24015">MPGTVSKLLLVILRVGEFICGAVVLGLLGRVFHLIDDAPGVLDPNGRLIYAAVLAGLTILDSLIFIFPAAYAFWSWPLDSMLFVAWIVAFGLLESYLVSPPGIDVNWTGCSAWRTVLAFSFIAGMIYLVSGFLGVYWTFEYGKAKSRGLHFTHRHKNRVLNRNRAAADGPMAQTTNGTDGNHAMPVAPKPHNAAHPTTTVTPAVRTPQSHTAEIVDLTTRV</sequence>
<accession>A0AAN7AK30</accession>
<dbReference type="AlphaFoldDB" id="A0AAN7AK30"/>
<keyword evidence="4 5" id="KW-0472">Membrane</keyword>
<evidence type="ECO:0000256" key="2">
    <source>
        <dbReference type="ARBA" id="ARBA00022692"/>
    </source>
</evidence>
<evidence type="ECO:0000256" key="5">
    <source>
        <dbReference type="SAM" id="Phobius"/>
    </source>
</evidence>
<evidence type="ECO:0000313" key="7">
    <source>
        <dbReference type="EMBL" id="KAK4188932.1"/>
    </source>
</evidence>
<evidence type="ECO:0000313" key="8">
    <source>
        <dbReference type="Proteomes" id="UP001302126"/>
    </source>
</evidence>
<keyword evidence="8" id="KW-1185">Reference proteome</keyword>
<organism evidence="7 8">
    <name type="scientific">Podospora australis</name>
    <dbReference type="NCBI Taxonomy" id="1536484"/>
    <lineage>
        <taxon>Eukaryota</taxon>
        <taxon>Fungi</taxon>
        <taxon>Dikarya</taxon>
        <taxon>Ascomycota</taxon>
        <taxon>Pezizomycotina</taxon>
        <taxon>Sordariomycetes</taxon>
        <taxon>Sordariomycetidae</taxon>
        <taxon>Sordariales</taxon>
        <taxon>Podosporaceae</taxon>
        <taxon>Podospora</taxon>
    </lineage>
</organism>
<dbReference type="Proteomes" id="UP001302126">
    <property type="component" value="Unassembled WGS sequence"/>
</dbReference>
<keyword evidence="2 5" id="KW-0812">Transmembrane</keyword>
<feature type="transmembrane region" description="Helical" evidence="5">
    <location>
        <begin position="118"/>
        <end position="139"/>
    </location>
</feature>
<gene>
    <name evidence="7" type="ORF">QBC35DRAFT_531342</name>
</gene>
<dbReference type="EMBL" id="MU864382">
    <property type="protein sequence ID" value="KAK4188932.1"/>
    <property type="molecule type" value="Genomic_DNA"/>
</dbReference>
<protein>
    <recommendedName>
        <fullName evidence="6">MARVEL domain-containing protein</fullName>
    </recommendedName>
</protein>
<feature type="transmembrane region" description="Helical" evidence="5">
    <location>
        <begin position="81"/>
        <end position="98"/>
    </location>
</feature>
<reference evidence="7" key="2">
    <citation type="submission" date="2023-05" db="EMBL/GenBank/DDBJ databases">
        <authorList>
            <consortium name="Lawrence Berkeley National Laboratory"/>
            <person name="Steindorff A."/>
            <person name="Hensen N."/>
            <person name="Bonometti L."/>
            <person name="Westerberg I."/>
            <person name="Brannstrom I.O."/>
            <person name="Guillou S."/>
            <person name="Cros-Aarteil S."/>
            <person name="Calhoun S."/>
            <person name="Haridas S."/>
            <person name="Kuo A."/>
            <person name="Mondo S."/>
            <person name="Pangilinan J."/>
            <person name="Riley R."/>
            <person name="Labutti K."/>
            <person name="Andreopoulos B."/>
            <person name="Lipzen A."/>
            <person name="Chen C."/>
            <person name="Yanf M."/>
            <person name="Daum C."/>
            <person name="Ng V."/>
            <person name="Clum A."/>
            <person name="Ohm R."/>
            <person name="Martin F."/>
            <person name="Silar P."/>
            <person name="Natvig D."/>
            <person name="Lalanne C."/>
            <person name="Gautier V."/>
            <person name="Ament-Velasquez S.L."/>
            <person name="Kruys A."/>
            <person name="Hutchinson M.I."/>
            <person name="Powell A.J."/>
            <person name="Barry K."/>
            <person name="Miller A.N."/>
            <person name="Grigoriev I.V."/>
            <person name="Debuchy R."/>
            <person name="Gladieux P."/>
            <person name="Thoren M.H."/>
            <person name="Johannesson H."/>
        </authorList>
    </citation>
    <scope>NUCLEOTIDE SEQUENCE</scope>
    <source>
        <strain evidence="7">PSN309</strain>
    </source>
</reference>
<comment type="caution">
    <text evidence="7">The sequence shown here is derived from an EMBL/GenBank/DDBJ whole genome shotgun (WGS) entry which is preliminary data.</text>
</comment>
<keyword evidence="3 5" id="KW-1133">Transmembrane helix</keyword>
<reference evidence="7" key="1">
    <citation type="journal article" date="2023" name="Mol. Phylogenet. Evol.">
        <title>Genome-scale phylogeny and comparative genomics of the fungal order Sordariales.</title>
        <authorList>
            <person name="Hensen N."/>
            <person name="Bonometti L."/>
            <person name="Westerberg I."/>
            <person name="Brannstrom I.O."/>
            <person name="Guillou S."/>
            <person name="Cros-Aarteil S."/>
            <person name="Calhoun S."/>
            <person name="Haridas S."/>
            <person name="Kuo A."/>
            <person name="Mondo S."/>
            <person name="Pangilinan J."/>
            <person name="Riley R."/>
            <person name="LaButti K."/>
            <person name="Andreopoulos B."/>
            <person name="Lipzen A."/>
            <person name="Chen C."/>
            <person name="Yan M."/>
            <person name="Daum C."/>
            <person name="Ng V."/>
            <person name="Clum A."/>
            <person name="Steindorff A."/>
            <person name="Ohm R.A."/>
            <person name="Martin F."/>
            <person name="Silar P."/>
            <person name="Natvig D.O."/>
            <person name="Lalanne C."/>
            <person name="Gautier V."/>
            <person name="Ament-Velasquez S.L."/>
            <person name="Kruys A."/>
            <person name="Hutchinson M.I."/>
            <person name="Powell A.J."/>
            <person name="Barry K."/>
            <person name="Miller A.N."/>
            <person name="Grigoriev I.V."/>
            <person name="Debuchy R."/>
            <person name="Gladieux P."/>
            <person name="Hiltunen Thoren M."/>
            <person name="Johannesson H."/>
        </authorList>
    </citation>
    <scope>NUCLEOTIDE SEQUENCE</scope>
    <source>
        <strain evidence="7">PSN309</strain>
    </source>
</reference>
<feature type="transmembrane region" description="Helical" evidence="5">
    <location>
        <begin position="7"/>
        <end position="28"/>
    </location>
</feature>
<evidence type="ECO:0000259" key="6">
    <source>
        <dbReference type="Pfam" id="PF01284"/>
    </source>
</evidence>
<feature type="transmembrane region" description="Helical" evidence="5">
    <location>
        <begin position="48"/>
        <end position="74"/>
    </location>
</feature>
<feature type="domain" description="MARVEL" evidence="6">
    <location>
        <begin position="9"/>
        <end position="132"/>
    </location>
</feature>
<dbReference type="PANTHER" id="PTHR39608:SF1">
    <property type="entry name" value="INTEGRAL MEMBRANE PROTEIN (AFU_ORTHOLOGUE AFUA_5G08640)"/>
    <property type="match status" value="1"/>
</dbReference>
<dbReference type="Pfam" id="PF01284">
    <property type="entry name" value="MARVEL"/>
    <property type="match status" value="1"/>
</dbReference>
<dbReference type="GO" id="GO:0016020">
    <property type="term" value="C:membrane"/>
    <property type="evidence" value="ECO:0007669"/>
    <property type="project" value="UniProtKB-SubCell"/>
</dbReference>
<comment type="subcellular location">
    <subcellularLocation>
        <location evidence="1">Membrane</location>
        <topology evidence="1">Multi-pass membrane protein</topology>
    </subcellularLocation>
</comment>
<dbReference type="InterPro" id="IPR008253">
    <property type="entry name" value="Marvel"/>
</dbReference>
<evidence type="ECO:0000256" key="4">
    <source>
        <dbReference type="ARBA" id="ARBA00023136"/>
    </source>
</evidence>
<dbReference type="PANTHER" id="PTHR39608">
    <property type="entry name" value="INTEGRAL MEMBRANE PROTEIN (AFU_ORTHOLOGUE AFUA_5G08640)"/>
    <property type="match status" value="1"/>
</dbReference>
<name>A0AAN7AK30_9PEZI</name>